<dbReference type="EMBL" id="KN837114">
    <property type="protein sequence ID" value="KIJ44953.1"/>
    <property type="molecule type" value="Genomic_DNA"/>
</dbReference>
<dbReference type="AlphaFoldDB" id="A0A0C9UQ00"/>
<accession>A0A0C9UQ00</accession>
<sequence>MAVKAVLAMVCSEREKYIDSHRNKNNWIVDWSTNWTDKAMEETGEQRRRTDCVCIEEQPYFTAHVLEYVRILHRALIGHGGNVEKHNENPEESDDSEQQLPDSFLILGPVFEPPPISHAHIHPPHM</sequence>
<protein>
    <submittedName>
        <fullName evidence="1">Uncharacterized protein</fullName>
    </submittedName>
</protein>
<organism evidence="1 2">
    <name type="scientific">Sphaerobolus stellatus (strain SS14)</name>
    <dbReference type="NCBI Taxonomy" id="990650"/>
    <lineage>
        <taxon>Eukaryota</taxon>
        <taxon>Fungi</taxon>
        <taxon>Dikarya</taxon>
        <taxon>Basidiomycota</taxon>
        <taxon>Agaricomycotina</taxon>
        <taxon>Agaricomycetes</taxon>
        <taxon>Phallomycetidae</taxon>
        <taxon>Geastrales</taxon>
        <taxon>Sphaerobolaceae</taxon>
        <taxon>Sphaerobolus</taxon>
    </lineage>
</organism>
<evidence type="ECO:0000313" key="1">
    <source>
        <dbReference type="EMBL" id="KIJ44953.1"/>
    </source>
</evidence>
<dbReference type="HOGENOM" id="CLU_1994073_0_0_1"/>
<name>A0A0C9UQ00_SPHS4</name>
<reference evidence="1 2" key="1">
    <citation type="submission" date="2014-06" db="EMBL/GenBank/DDBJ databases">
        <title>Evolutionary Origins and Diversification of the Mycorrhizal Mutualists.</title>
        <authorList>
            <consortium name="DOE Joint Genome Institute"/>
            <consortium name="Mycorrhizal Genomics Consortium"/>
            <person name="Kohler A."/>
            <person name="Kuo A."/>
            <person name="Nagy L.G."/>
            <person name="Floudas D."/>
            <person name="Copeland A."/>
            <person name="Barry K.W."/>
            <person name="Cichocki N."/>
            <person name="Veneault-Fourrey C."/>
            <person name="LaButti K."/>
            <person name="Lindquist E.A."/>
            <person name="Lipzen A."/>
            <person name="Lundell T."/>
            <person name="Morin E."/>
            <person name="Murat C."/>
            <person name="Riley R."/>
            <person name="Ohm R."/>
            <person name="Sun H."/>
            <person name="Tunlid A."/>
            <person name="Henrissat B."/>
            <person name="Grigoriev I.V."/>
            <person name="Hibbett D.S."/>
            <person name="Martin F."/>
        </authorList>
    </citation>
    <scope>NUCLEOTIDE SEQUENCE [LARGE SCALE GENOMIC DNA]</scope>
    <source>
        <strain evidence="1 2">SS14</strain>
    </source>
</reference>
<proteinExistence type="predicted"/>
<gene>
    <name evidence="1" type="ORF">M422DRAFT_251577</name>
</gene>
<evidence type="ECO:0000313" key="2">
    <source>
        <dbReference type="Proteomes" id="UP000054279"/>
    </source>
</evidence>
<dbReference type="Proteomes" id="UP000054279">
    <property type="component" value="Unassembled WGS sequence"/>
</dbReference>
<keyword evidence="2" id="KW-1185">Reference proteome</keyword>